<dbReference type="SUPFAM" id="SSF51556">
    <property type="entry name" value="Metallo-dependent hydrolases"/>
    <property type="match status" value="1"/>
</dbReference>
<dbReference type="PANTHER" id="PTHR22642">
    <property type="entry name" value="IMIDAZOLONEPROPIONASE"/>
    <property type="match status" value="1"/>
</dbReference>
<dbReference type="Pfam" id="PF07969">
    <property type="entry name" value="Amidohydro_3"/>
    <property type="match status" value="1"/>
</dbReference>
<evidence type="ECO:0000259" key="1">
    <source>
        <dbReference type="Pfam" id="PF07969"/>
    </source>
</evidence>
<evidence type="ECO:0000313" key="3">
    <source>
        <dbReference type="Proteomes" id="UP000824159"/>
    </source>
</evidence>
<name>A0A9D1KUU9_9FIRM</name>
<dbReference type="AlphaFoldDB" id="A0A9D1KUU9"/>
<protein>
    <submittedName>
        <fullName evidence="2">Amidohydrolase</fullName>
    </submittedName>
</protein>
<reference evidence="2" key="2">
    <citation type="journal article" date="2021" name="PeerJ">
        <title>Extensive microbial diversity within the chicken gut microbiome revealed by metagenomics and culture.</title>
        <authorList>
            <person name="Gilroy R."/>
            <person name="Ravi A."/>
            <person name="Getino M."/>
            <person name="Pursley I."/>
            <person name="Horton D.L."/>
            <person name="Alikhan N.F."/>
            <person name="Baker D."/>
            <person name="Gharbi K."/>
            <person name="Hall N."/>
            <person name="Watson M."/>
            <person name="Adriaenssens E.M."/>
            <person name="Foster-Nyarko E."/>
            <person name="Jarju S."/>
            <person name="Secka A."/>
            <person name="Antonio M."/>
            <person name="Oren A."/>
            <person name="Chaudhuri R.R."/>
            <person name="La Ragione R."/>
            <person name="Hildebrand F."/>
            <person name="Pallen M.J."/>
        </authorList>
    </citation>
    <scope>NUCLEOTIDE SEQUENCE</scope>
    <source>
        <strain evidence="2">CHK176-22527</strain>
    </source>
</reference>
<dbReference type="InterPro" id="IPR011059">
    <property type="entry name" value="Metal-dep_hydrolase_composite"/>
</dbReference>
<dbReference type="Proteomes" id="UP000824159">
    <property type="component" value="Unassembled WGS sequence"/>
</dbReference>
<sequence length="541" mass="59872">MKIKDHADVIFLNGNVITANENNETAQAVAVKDNVIVYCGEENGARELAGKDTEIIDAEGRTIMPGFTDSHIHFCSLGLKKGPIIDINYENVRSVKGITEMIRKAAARKKPGEWIVLSGYDHNKLDEKRHPSIEELDEAAPDNPVRCIRCCAHMGVYNSAALKIGGISDPLEYGEGEVVSENDKLTGLLKENAHMYMGSFVKFTEEELKEGIRLADEDMARYGITSVCDAGGDGVDAWPVMRKMADSGEINTRIRCMIFDLAGKEGNKKAIDDFLSGGYETFGESNSFGARAVKIMIDGSSSGPSSATRQPYSHDKDLKGILVWEQDEIDEVVEKVHNAGFQMTAHAVGDKAVEMILNAIEKAQRAHPREGARHRIEHCGIVDEELIERLKRLEMIPVANPGFIERNGKDYNRFYGERVDYMFPLRRFLDKGIVTAIGSDAPVVPENPMNGLYGALTRKDGFTGEAVGECQKISLLEAVKMYTYNGAYACFDEKSRGSIEEGKLADIIMLSEDIMKIPAEDIRNVEPVLTMTDGKIVYRKL</sequence>
<proteinExistence type="predicted"/>
<dbReference type="PANTHER" id="PTHR22642:SF2">
    <property type="entry name" value="PROTEIN LONG AFTER FAR-RED 3"/>
    <property type="match status" value="1"/>
</dbReference>
<evidence type="ECO:0000313" key="2">
    <source>
        <dbReference type="EMBL" id="HIT98809.1"/>
    </source>
</evidence>
<dbReference type="InterPro" id="IPR033932">
    <property type="entry name" value="YtcJ-like"/>
</dbReference>
<dbReference type="GO" id="GO:0016810">
    <property type="term" value="F:hydrolase activity, acting on carbon-nitrogen (but not peptide) bonds"/>
    <property type="evidence" value="ECO:0007669"/>
    <property type="project" value="InterPro"/>
</dbReference>
<gene>
    <name evidence="2" type="ORF">IAD12_00955</name>
</gene>
<accession>A0A9D1KUU9</accession>
<dbReference type="SUPFAM" id="SSF51338">
    <property type="entry name" value="Composite domain of metallo-dependent hydrolases"/>
    <property type="match status" value="1"/>
</dbReference>
<dbReference type="InterPro" id="IPR013108">
    <property type="entry name" value="Amidohydro_3"/>
</dbReference>
<dbReference type="InterPro" id="IPR032466">
    <property type="entry name" value="Metal_Hydrolase"/>
</dbReference>
<organism evidence="2 3">
    <name type="scientific">Candidatus Allocopromorpha excrementavium</name>
    <dbReference type="NCBI Taxonomy" id="2840741"/>
    <lineage>
        <taxon>Bacteria</taxon>
        <taxon>Bacillati</taxon>
        <taxon>Bacillota</taxon>
        <taxon>Clostridia</taxon>
        <taxon>Eubacteriales</taxon>
        <taxon>Eubacteriaceae</taxon>
        <taxon>Eubacteriaceae incertae sedis</taxon>
        <taxon>Candidatus Allocopromorpha</taxon>
    </lineage>
</organism>
<dbReference type="CDD" id="cd01300">
    <property type="entry name" value="YtcJ_like"/>
    <property type="match status" value="1"/>
</dbReference>
<dbReference type="EMBL" id="DVLX01000012">
    <property type="protein sequence ID" value="HIT98809.1"/>
    <property type="molecule type" value="Genomic_DNA"/>
</dbReference>
<feature type="domain" description="Amidohydrolase 3" evidence="1">
    <location>
        <begin position="54"/>
        <end position="538"/>
    </location>
</feature>
<comment type="caution">
    <text evidence="2">The sequence shown here is derived from an EMBL/GenBank/DDBJ whole genome shotgun (WGS) entry which is preliminary data.</text>
</comment>
<reference evidence="2" key="1">
    <citation type="submission" date="2020-10" db="EMBL/GenBank/DDBJ databases">
        <authorList>
            <person name="Gilroy R."/>
        </authorList>
    </citation>
    <scope>NUCLEOTIDE SEQUENCE</scope>
    <source>
        <strain evidence="2">CHK176-22527</strain>
    </source>
</reference>
<dbReference type="Gene3D" id="3.20.20.140">
    <property type="entry name" value="Metal-dependent hydrolases"/>
    <property type="match status" value="1"/>
</dbReference>
<dbReference type="Gene3D" id="3.10.310.70">
    <property type="match status" value="1"/>
</dbReference>
<dbReference type="Gene3D" id="2.30.40.10">
    <property type="entry name" value="Urease, subunit C, domain 1"/>
    <property type="match status" value="1"/>
</dbReference>